<dbReference type="PANTHER" id="PTHR35125">
    <property type="entry name" value="NEURON NAVIGATOR 1-LIKE-RELATED"/>
    <property type="match status" value="1"/>
</dbReference>
<dbReference type="GO" id="GO:0007346">
    <property type="term" value="P:regulation of mitotic cell cycle"/>
    <property type="evidence" value="ECO:0007669"/>
    <property type="project" value="InterPro"/>
</dbReference>
<dbReference type="PANTHER" id="PTHR35125:SF1">
    <property type="entry name" value="PROTEIN PATRONUS 2"/>
    <property type="match status" value="1"/>
</dbReference>
<evidence type="ECO:0000313" key="1">
    <source>
        <dbReference type="EMBL" id="WVY91422.1"/>
    </source>
</evidence>
<name>A0AAQ3RG23_VIGMU</name>
<gene>
    <name evidence="1" type="ORF">V8G54_036936</name>
</gene>
<dbReference type="InterPro" id="IPR039326">
    <property type="entry name" value="Patronus"/>
</dbReference>
<sequence>MAKFVAPGNLMIKDENMDIHSKKIVKSKNSKTGGKKGGSGIASRKALNDITNKASLHPETSIKIKNLPKEDINVKEEMFLHDHKKCIEAQKAAMRNFDLETVLPKDGNPSYLDFTSAFNGMRLYVRYIGMNTFLSENTRVVEWPPIEALWHYIVELLRSAVPSAIVTTVVIVVAACVLHPLLISDEPPPIELSSSYYAPIFMYFICVPESPRCYPEPVELPMSDFSDRLDYSMQWSSPPSSPSSWDSPPSPLAWQNKAFEFVLKEEIDAKM</sequence>
<protein>
    <submittedName>
        <fullName evidence="1">Uncharacterized protein</fullName>
    </submittedName>
</protein>
<dbReference type="Proteomes" id="UP001374535">
    <property type="component" value="Chromosome 11"/>
</dbReference>
<evidence type="ECO:0000313" key="2">
    <source>
        <dbReference type="Proteomes" id="UP001374535"/>
    </source>
</evidence>
<dbReference type="EMBL" id="CP144690">
    <property type="protein sequence ID" value="WVY91422.1"/>
    <property type="molecule type" value="Genomic_DNA"/>
</dbReference>
<organism evidence="1 2">
    <name type="scientific">Vigna mungo</name>
    <name type="common">Black gram</name>
    <name type="synonym">Phaseolus mungo</name>
    <dbReference type="NCBI Taxonomy" id="3915"/>
    <lineage>
        <taxon>Eukaryota</taxon>
        <taxon>Viridiplantae</taxon>
        <taxon>Streptophyta</taxon>
        <taxon>Embryophyta</taxon>
        <taxon>Tracheophyta</taxon>
        <taxon>Spermatophyta</taxon>
        <taxon>Magnoliopsida</taxon>
        <taxon>eudicotyledons</taxon>
        <taxon>Gunneridae</taxon>
        <taxon>Pentapetalae</taxon>
        <taxon>rosids</taxon>
        <taxon>fabids</taxon>
        <taxon>Fabales</taxon>
        <taxon>Fabaceae</taxon>
        <taxon>Papilionoideae</taxon>
        <taxon>50 kb inversion clade</taxon>
        <taxon>NPAAA clade</taxon>
        <taxon>indigoferoid/millettioid clade</taxon>
        <taxon>Phaseoleae</taxon>
        <taxon>Vigna</taxon>
    </lineage>
</organism>
<keyword evidence="2" id="KW-1185">Reference proteome</keyword>
<accession>A0AAQ3RG23</accession>
<dbReference type="AlphaFoldDB" id="A0AAQ3RG23"/>
<reference evidence="1 2" key="1">
    <citation type="journal article" date="2023" name="Life. Sci Alliance">
        <title>Evolutionary insights into 3D genome organization and epigenetic landscape of Vigna mungo.</title>
        <authorList>
            <person name="Junaid A."/>
            <person name="Singh B."/>
            <person name="Bhatia S."/>
        </authorList>
    </citation>
    <scope>NUCLEOTIDE SEQUENCE [LARGE SCALE GENOMIC DNA]</scope>
    <source>
        <strain evidence="1">Urdbean</strain>
    </source>
</reference>
<proteinExistence type="predicted"/>